<dbReference type="AlphaFoldDB" id="A0AAU9LFG0"/>
<comment type="caution">
    <text evidence="1">The sequence shown here is derived from an EMBL/GenBank/DDBJ whole genome shotgun (WGS) entry which is preliminary data.</text>
</comment>
<accession>A0AAU9LFG0</accession>
<evidence type="ECO:0000313" key="1">
    <source>
        <dbReference type="EMBL" id="CAH0478811.1"/>
    </source>
</evidence>
<name>A0AAU9LFG0_9STRA</name>
<reference evidence="1" key="1">
    <citation type="submission" date="2021-11" db="EMBL/GenBank/DDBJ databases">
        <authorList>
            <person name="Islam A."/>
            <person name="Islam S."/>
            <person name="Flora M.S."/>
            <person name="Rahman M."/>
            <person name="Ziaur R.M."/>
            <person name="Epstein J.H."/>
            <person name="Hassan M."/>
            <person name="Klassen M."/>
            <person name="Woodard K."/>
            <person name="Webb A."/>
            <person name="Webby R.J."/>
            <person name="El Zowalaty M.E."/>
        </authorList>
    </citation>
    <scope>NUCLEOTIDE SEQUENCE</scope>
    <source>
        <strain evidence="1">Pbs3</strain>
    </source>
</reference>
<organism evidence="1 2">
    <name type="scientific">Peronospora belbahrii</name>
    <dbReference type="NCBI Taxonomy" id="622444"/>
    <lineage>
        <taxon>Eukaryota</taxon>
        <taxon>Sar</taxon>
        <taxon>Stramenopiles</taxon>
        <taxon>Oomycota</taxon>
        <taxon>Peronosporomycetes</taxon>
        <taxon>Peronosporales</taxon>
        <taxon>Peronosporaceae</taxon>
        <taxon>Peronospora</taxon>
    </lineage>
</organism>
<proteinExistence type="predicted"/>
<dbReference type="Proteomes" id="UP001160483">
    <property type="component" value="Unassembled WGS sequence"/>
</dbReference>
<sequence length="76" mass="8192">MLGTGADSSLVAKEVHIAFGNEGRKIEVQTVDKLQLTGIVVNRLACNTAMDLMLEARSCQFSGIHPTSHCVCRSCK</sequence>
<dbReference type="EMBL" id="CAKKTJ010000279">
    <property type="protein sequence ID" value="CAH0478811.1"/>
    <property type="molecule type" value="Genomic_DNA"/>
</dbReference>
<protein>
    <submittedName>
        <fullName evidence="1">Uncharacterized protein</fullName>
    </submittedName>
</protein>
<gene>
    <name evidence="1" type="ORF">PBS003_LOCUS5491</name>
</gene>
<evidence type="ECO:0000313" key="2">
    <source>
        <dbReference type="Proteomes" id="UP001160483"/>
    </source>
</evidence>